<evidence type="ECO:0000256" key="1">
    <source>
        <dbReference type="ARBA" id="ARBA00008857"/>
    </source>
</evidence>
<evidence type="ECO:0000259" key="4">
    <source>
        <dbReference type="PROSITE" id="PS51898"/>
    </source>
</evidence>
<dbReference type="CDD" id="cd01185">
    <property type="entry name" value="INTN1_C_like"/>
    <property type="match status" value="1"/>
</dbReference>
<keyword evidence="3" id="KW-0233">DNA recombination</keyword>
<reference evidence="5" key="1">
    <citation type="submission" date="2019-03" db="EMBL/GenBank/DDBJ databases">
        <title>Single cell metagenomics reveals metabolic interactions within the superorganism composed of flagellate Streblomastix strix and complex community of Bacteroidetes bacteria on its surface.</title>
        <authorList>
            <person name="Treitli S.C."/>
            <person name="Kolisko M."/>
            <person name="Husnik F."/>
            <person name="Keeling P."/>
            <person name="Hampl V."/>
        </authorList>
    </citation>
    <scope>NUCLEOTIDE SEQUENCE</scope>
    <source>
        <strain evidence="5">STM</strain>
    </source>
</reference>
<gene>
    <name evidence="5" type="ORF">EZS27_033373</name>
</gene>
<dbReference type="Gene3D" id="1.10.150.130">
    <property type="match status" value="1"/>
</dbReference>
<dbReference type="InterPro" id="IPR050090">
    <property type="entry name" value="Tyrosine_recombinase_XerCD"/>
</dbReference>
<dbReference type="AlphaFoldDB" id="A0A5J4Q5P2"/>
<dbReference type="GO" id="GO:0003677">
    <property type="term" value="F:DNA binding"/>
    <property type="evidence" value="ECO:0007669"/>
    <property type="project" value="UniProtKB-KW"/>
</dbReference>
<evidence type="ECO:0000256" key="3">
    <source>
        <dbReference type="ARBA" id="ARBA00023172"/>
    </source>
</evidence>
<dbReference type="GO" id="GO:0015074">
    <property type="term" value="P:DNA integration"/>
    <property type="evidence" value="ECO:0007669"/>
    <property type="project" value="InterPro"/>
</dbReference>
<dbReference type="Gene3D" id="1.10.443.10">
    <property type="entry name" value="Intergrase catalytic core"/>
    <property type="match status" value="1"/>
</dbReference>
<dbReference type="InterPro" id="IPR013762">
    <property type="entry name" value="Integrase-like_cat_sf"/>
</dbReference>
<dbReference type="PROSITE" id="PS51898">
    <property type="entry name" value="TYR_RECOMBINASE"/>
    <property type="match status" value="1"/>
</dbReference>
<dbReference type="InterPro" id="IPR010998">
    <property type="entry name" value="Integrase_recombinase_N"/>
</dbReference>
<dbReference type="InterPro" id="IPR011010">
    <property type="entry name" value="DNA_brk_join_enz"/>
</dbReference>
<dbReference type="GO" id="GO:0006310">
    <property type="term" value="P:DNA recombination"/>
    <property type="evidence" value="ECO:0007669"/>
    <property type="project" value="UniProtKB-KW"/>
</dbReference>
<comment type="similarity">
    <text evidence="1">Belongs to the 'phage' integrase family.</text>
</comment>
<keyword evidence="2" id="KW-0238">DNA-binding</keyword>
<dbReference type="PANTHER" id="PTHR30349:SF64">
    <property type="entry name" value="PROPHAGE INTEGRASE INTD-RELATED"/>
    <property type="match status" value="1"/>
</dbReference>
<sequence>LKTERGCGNNSAIKHLKIFKKVIRIALANDWIQKNPFVTVKFRQDEVHVEFLTMEELTTIMNKEIVNKRLAQIRDVFVFCSFTGLAFVDVKGFTKEHIIKGNNGKAWIRKPLQKTNNMCNIPLLRIPQNILAKYEDSKECELRGELLPVPTNQKMNVYLKEIADICGINKRLTTHVARHTNATLLLSLEVPIETVSKILGHSDIKTTQIYAKVIEKSKQDAVNKLDGLTG</sequence>
<dbReference type="Pfam" id="PF00589">
    <property type="entry name" value="Phage_integrase"/>
    <property type="match status" value="1"/>
</dbReference>
<dbReference type="Pfam" id="PF13102">
    <property type="entry name" value="Phage_int_SAM_5"/>
    <property type="match status" value="1"/>
</dbReference>
<organism evidence="5">
    <name type="scientific">termite gut metagenome</name>
    <dbReference type="NCBI Taxonomy" id="433724"/>
    <lineage>
        <taxon>unclassified sequences</taxon>
        <taxon>metagenomes</taxon>
        <taxon>organismal metagenomes</taxon>
    </lineage>
</organism>
<feature type="domain" description="Tyr recombinase" evidence="4">
    <location>
        <begin position="47"/>
        <end position="223"/>
    </location>
</feature>
<dbReference type="InterPro" id="IPR025269">
    <property type="entry name" value="SAM-like_dom"/>
</dbReference>
<dbReference type="PANTHER" id="PTHR30349">
    <property type="entry name" value="PHAGE INTEGRASE-RELATED"/>
    <property type="match status" value="1"/>
</dbReference>
<proteinExistence type="inferred from homology"/>
<evidence type="ECO:0000313" key="5">
    <source>
        <dbReference type="EMBL" id="KAA6316300.1"/>
    </source>
</evidence>
<dbReference type="EMBL" id="SNRY01004930">
    <property type="protein sequence ID" value="KAA6316300.1"/>
    <property type="molecule type" value="Genomic_DNA"/>
</dbReference>
<accession>A0A5J4Q5P2</accession>
<feature type="non-terminal residue" evidence="5">
    <location>
        <position position="1"/>
    </location>
</feature>
<comment type="caution">
    <text evidence="5">The sequence shown here is derived from an EMBL/GenBank/DDBJ whole genome shotgun (WGS) entry which is preliminary data.</text>
</comment>
<protein>
    <recommendedName>
        <fullName evidence="4">Tyr recombinase domain-containing protein</fullName>
    </recommendedName>
</protein>
<evidence type="ECO:0000256" key="2">
    <source>
        <dbReference type="ARBA" id="ARBA00023125"/>
    </source>
</evidence>
<name>A0A5J4Q5P2_9ZZZZ</name>
<dbReference type="InterPro" id="IPR002104">
    <property type="entry name" value="Integrase_catalytic"/>
</dbReference>
<dbReference type="SUPFAM" id="SSF56349">
    <property type="entry name" value="DNA breaking-rejoining enzymes"/>
    <property type="match status" value="1"/>
</dbReference>